<keyword evidence="1" id="KW-0732">Signal</keyword>
<evidence type="ECO:0000313" key="2">
    <source>
        <dbReference type="EMBL" id="TYH69094.1"/>
    </source>
</evidence>
<gene>
    <name evidence="2" type="ORF">ES332_D05G032100v1</name>
</gene>
<feature type="signal peptide" evidence="1">
    <location>
        <begin position="1"/>
        <end position="18"/>
    </location>
</feature>
<accession>A0A5D2KQE9</accession>
<dbReference type="EMBL" id="CM017627">
    <property type="protein sequence ID" value="TYH69094.1"/>
    <property type="molecule type" value="Genomic_DNA"/>
</dbReference>
<evidence type="ECO:0000313" key="3">
    <source>
        <dbReference type="Proteomes" id="UP000322667"/>
    </source>
</evidence>
<name>A0A5D2KQE9_GOSTO</name>
<feature type="chain" id="PRO_5023126269" evidence="1">
    <location>
        <begin position="19"/>
        <end position="58"/>
    </location>
</feature>
<proteinExistence type="predicted"/>
<dbReference type="Proteomes" id="UP000322667">
    <property type="component" value="Chromosome D05"/>
</dbReference>
<reference evidence="2 3" key="1">
    <citation type="submission" date="2019-07" db="EMBL/GenBank/DDBJ databases">
        <title>WGS assembly of Gossypium tomentosum.</title>
        <authorList>
            <person name="Chen Z.J."/>
            <person name="Sreedasyam A."/>
            <person name="Ando A."/>
            <person name="Song Q."/>
            <person name="De L."/>
            <person name="Hulse-Kemp A."/>
            <person name="Ding M."/>
            <person name="Ye W."/>
            <person name="Kirkbride R."/>
            <person name="Jenkins J."/>
            <person name="Plott C."/>
            <person name="Lovell J."/>
            <person name="Lin Y.-M."/>
            <person name="Vaughn R."/>
            <person name="Liu B."/>
            <person name="Li W."/>
            <person name="Simpson S."/>
            <person name="Scheffler B."/>
            <person name="Saski C."/>
            <person name="Grover C."/>
            <person name="Hu G."/>
            <person name="Conover J."/>
            <person name="Carlson J."/>
            <person name="Shu S."/>
            <person name="Boston L."/>
            <person name="Williams M."/>
            <person name="Peterson D."/>
            <person name="Mcgee K."/>
            <person name="Jones D."/>
            <person name="Wendel J."/>
            <person name="Stelly D."/>
            <person name="Grimwood J."/>
            <person name="Schmutz J."/>
        </authorList>
    </citation>
    <scope>NUCLEOTIDE SEQUENCE [LARGE SCALE GENOMIC DNA]</scope>
    <source>
        <strain evidence="2">7179.01</strain>
    </source>
</reference>
<keyword evidence="3" id="KW-1185">Reference proteome</keyword>
<protein>
    <submittedName>
        <fullName evidence="2">Uncharacterized protein</fullName>
    </submittedName>
</protein>
<evidence type="ECO:0000256" key="1">
    <source>
        <dbReference type="SAM" id="SignalP"/>
    </source>
</evidence>
<sequence>MFIFAWAKLFVICHCLSSIIVGFTESPMFLNSNVLHVMVSFSFLTVGERERIRVGEEG</sequence>
<dbReference type="AlphaFoldDB" id="A0A5D2KQE9"/>
<organism evidence="2 3">
    <name type="scientific">Gossypium tomentosum</name>
    <name type="common">Hawaiian cotton</name>
    <name type="synonym">Gossypium sandvicense</name>
    <dbReference type="NCBI Taxonomy" id="34277"/>
    <lineage>
        <taxon>Eukaryota</taxon>
        <taxon>Viridiplantae</taxon>
        <taxon>Streptophyta</taxon>
        <taxon>Embryophyta</taxon>
        <taxon>Tracheophyta</taxon>
        <taxon>Spermatophyta</taxon>
        <taxon>Magnoliopsida</taxon>
        <taxon>eudicotyledons</taxon>
        <taxon>Gunneridae</taxon>
        <taxon>Pentapetalae</taxon>
        <taxon>rosids</taxon>
        <taxon>malvids</taxon>
        <taxon>Malvales</taxon>
        <taxon>Malvaceae</taxon>
        <taxon>Malvoideae</taxon>
        <taxon>Gossypium</taxon>
    </lineage>
</organism>